<comment type="caution">
    <text evidence="1">The sequence shown here is derived from an EMBL/GenBank/DDBJ whole genome shotgun (WGS) entry which is preliminary data.</text>
</comment>
<gene>
    <name evidence="1" type="ORF">LWI28_015421</name>
</gene>
<proteinExistence type="predicted"/>
<reference evidence="1" key="1">
    <citation type="journal article" date="2022" name="Plant J.">
        <title>Strategies of tolerance reflected in two North American maple genomes.</title>
        <authorList>
            <person name="McEvoy S.L."/>
            <person name="Sezen U.U."/>
            <person name="Trouern-Trend A."/>
            <person name="McMahon S.M."/>
            <person name="Schaberg P.G."/>
            <person name="Yang J."/>
            <person name="Wegrzyn J.L."/>
            <person name="Swenson N.G."/>
        </authorList>
    </citation>
    <scope>NUCLEOTIDE SEQUENCE</scope>
    <source>
        <strain evidence="1">91603</strain>
    </source>
</reference>
<evidence type="ECO:0000313" key="1">
    <source>
        <dbReference type="EMBL" id="KAI9186260.1"/>
    </source>
</evidence>
<dbReference type="GO" id="GO:0051726">
    <property type="term" value="P:regulation of cell cycle"/>
    <property type="evidence" value="ECO:0007669"/>
    <property type="project" value="TreeGrafter"/>
</dbReference>
<evidence type="ECO:0000313" key="2">
    <source>
        <dbReference type="Proteomes" id="UP001064489"/>
    </source>
</evidence>
<organism evidence="1 2">
    <name type="scientific">Acer negundo</name>
    <name type="common">Box elder</name>
    <dbReference type="NCBI Taxonomy" id="4023"/>
    <lineage>
        <taxon>Eukaryota</taxon>
        <taxon>Viridiplantae</taxon>
        <taxon>Streptophyta</taxon>
        <taxon>Embryophyta</taxon>
        <taxon>Tracheophyta</taxon>
        <taxon>Spermatophyta</taxon>
        <taxon>Magnoliopsida</taxon>
        <taxon>eudicotyledons</taxon>
        <taxon>Gunneridae</taxon>
        <taxon>Pentapetalae</taxon>
        <taxon>rosids</taxon>
        <taxon>malvids</taxon>
        <taxon>Sapindales</taxon>
        <taxon>Sapindaceae</taxon>
        <taxon>Hippocastanoideae</taxon>
        <taxon>Acereae</taxon>
        <taxon>Acer</taxon>
    </lineage>
</organism>
<dbReference type="GO" id="GO:0005654">
    <property type="term" value="C:nucleoplasm"/>
    <property type="evidence" value="ECO:0007669"/>
    <property type="project" value="TreeGrafter"/>
</dbReference>
<dbReference type="Proteomes" id="UP001064489">
    <property type="component" value="Chromosome 3"/>
</dbReference>
<name>A0AAD5J9P5_ACENE</name>
<dbReference type="InterPro" id="IPR010561">
    <property type="entry name" value="LIN-9/ALY1"/>
</dbReference>
<dbReference type="PANTHER" id="PTHR21689:SF5">
    <property type="entry name" value="PROTEIN ALWAYS EARLY 1-RELATED"/>
    <property type="match status" value="1"/>
</dbReference>
<dbReference type="EMBL" id="JAJSOW010000100">
    <property type="protein sequence ID" value="KAI9186260.1"/>
    <property type="molecule type" value="Genomic_DNA"/>
</dbReference>
<dbReference type="GO" id="GO:0006351">
    <property type="term" value="P:DNA-templated transcription"/>
    <property type="evidence" value="ECO:0007669"/>
    <property type="project" value="InterPro"/>
</dbReference>
<dbReference type="GO" id="GO:0006357">
    <property type="term" value="P:regulation of transcription by RNA polymerase II"/>
    <property type="evidence" value="ECO:0007669"/>
    <property type="project" value="TreeGrafter"/>
</dbReference>
<dbReference type="AlphaFoldDB" id="A0AAD5J9P5"/>
<dbReference type="GO" id="GO:0017053">
    <property type="term" value="C:transcription repressor complex"/>
    <property type="evidence" value="ECO:0007669"/>
    <property type="project" value="InterPro"/>
</dbReference>
<reference evidence="1" key="2">
    <citation type="submission" date="2023-02" db="EMBL/GenBank/DDBJ databases">
        <authorList>
            <person name="Swenson N.G."/>
            <person name="Wegrzyn J.L."/>
            <person name="Mcevoy S.L."/>
        </authorList>
    </citation>
    <scope>NUCLEOTIDE SEQUENCE</scope>
    <source>
        <strain evidence="1">91603</strain>
        <tissue evidence="1">Leaf</tissue>
    </source>
</reference>
<keyword evidence="2" id="KW-1185">Reference proteome</keyword>
<sequence length="160" mass="18399">MQTRIENGMSINVYTPKITKAMVLVIRSKPRFQLMLPVNGWREIAELNEFKYTDEIDCWVMHKKGDENGNLSLLIQKAFLSQPEGTASVVGLIAMMTDHYNVMEGSDSERESNDASVIPKKSQKRKRVKFSAKCLKRRCFSVLVISIKWWMPIIVEESTL</sequence>
<dbReference type="PANTHER" id="PTHR21689">
    <property type="entry name" value="LIN-9"/>
    <property type="match status" value="1"/>
</dbReference>
<accession>A0AAD5J9P5</accession>
<protein>
    <submittedName>
        <fullName evidence="1">Uncharacterized protein</fullName>
    </submittedName>
</protein>
<dbReference type="GO" id="GO:0003677">
    <property type="term" value="F:DNA binding"/>
    <property type="evidence" value="ECO:0007669"/>
    <property type="project" value="TreeGrafter"/>
</dbReference>